<dbReference type="AlphaFoldDB" id="A0AAV4THR7"/>
<evidence type="ECO:0000313" key="4">
    <source>
        <dbReference type="EMBL" id="GIY45284.1"/>
    </source>
</evidence>
<dbReference type="InterPro" id="IPR001849">
    <property type="entry name" value="PH_domain"/>
</dbReference>
<feature type="compositionally biased region" description="Basic residues" evidence="2">
    <location>
        <begin position="231"/>
        <end position="248"/>
    </location>
</feature>
<dbReference type="EMBL" id="BPLQ01009608">
    <property type="protein sequence ID" value="GIY45284.1"/>
    <property type="molecule type" value="Genomic_DNA"/>
</dbReference>
<feature type="compositionally biased region" description="Low complexity" evidence="2">
    <location>
        <begin position="444"/>
        <end position="453"/>
    </location>
</feature>
<feature type="coiled-coil region" evidence="1">
    <location>
        <begin position="630"/>
        <end position="664"/>
    </location>
</feature>
<evidence type="ECO:0000256" key="2">
    <source>
        <dbReference type="SAM" id="MobiDB-lite"/>
    </source>
</evidence>
<comment type="caution">
    <text evidence="4">The sequence shown here is derived from an EMBL/GenBank/DDBJ whole genome shotgun (WGS) entry which is preliminary data.</text>
</comment>
<dbReference type="Gene3D" id="2.30.29.30">
    <property type="entry name" value="Pleckstrin-homology domain (PH domain)/Phosphotyrosine-binding domain (PTB)"/>
    <property type="match status" value="1"/>
</dbReference>
<evidence type="ECO:0000256" key="1">
    <source>
        <dbReference type="SAM" id="Coils"/>
    </source>
</evidence>
<sequence>DYCSEDDIRLNNYSRPKFLSSSDILRNDKEWIESVDAEEDDVFPDLNEDSDGENKRDVEVQNALNKLISQPDEILNESEDRTNHADIKMPKDCLSQLEELDARRRNRRYLKRENRVQRSQRSRNDGVAKMIPAKKAPEKSTAIEATEIAANTNGSAIAAAEKLEYLESIHSKDDRSPVVGKSSPSNEKEEASTVSTNSVNSTSGKTNLRKSESLKNIPSQSQSEMRDHVSGLRRYHSFKGSSSHRKVKASGASSILKKAKLSSTSSTPRTSSSTPTPVSPDVKYESPNAPLGNCQEVSHEGVFTRTGWLMRQTFSKDWSRHWFVLKDSSLTYYRDPSAEHCGIMDGILDLNQVSAIRELQPDRYYAFSLQMWDGKKHVLATETEDFRKMWMQALQYASNLWSSASKEDFICTEIVLPEHNFHHTDRISSPSSLSSLPYIYNSSTMETSSSSSDDQSEYFSLVDEDEVSDLSSSPRTLPPSPPINRNMMSIVKEKSRSRGSCGQKTCSLPNSMENSLNELNNHDTRQTVSKYDQDDIGINEEEIDELSHQLMNGDHTVSPTKLLDESLDHLSKLNENIALRLDFKDQTPEREHDKQEENYGTPDLSFRKSSPCGNSDTSTSNSEVTECSTCFRIKSKLAAAKEEIRKLKKELKEAHANFDNLEMFSYKLAQDIKVKEENHNAQVALMTAKIDDLTSKFTLAEKNYRQLKQKTTKSDGKERKRSSLKSKEGLTLTKEYELKLCDLEKKIVNIETTVLKESSPSNVPSSRESSVPPSSDISEAPSGSPKGFFSRLQSLVSKVQNVNDLVSEKNSTVTQVENPEIRLQVKDTANPNVVDETSDDWWTVSLDKNLKKVNKYLEAHPANLSECQNTFVRKMSKILRWLKASLDNICKQGSKDISLANDKNLLVQNIIDLLTSLCSETPKDLEEPQQAKTCHALLMAYETMKLLERVDNVDSIDSLVKFDVTECAFKVIIKTLCLVFAEQENVEISAVLRLISDIPQIRFFCPFVSKLLPKNMEEDEQFSTVSERLQLLNDQRSHILNSFEEAKKNKYMVLCNTLIEVPVKDNVNKPHINSMEKYITSIAVDVHRVAELQLSGIKNQTSFLFKAEQEKVNLWCSIVDKAIKENLDSLWKK</sequence>
<proteinExistence type="predicted"/>
<reference evidence="4 5" key="1">
    <citation type="submission" date="2021-06" db="EMBL/GenBank/DDBJ databases">
        <title>Caerostris darwini draft genome.</title>
        <authorList>
            <person name="Kono N."/>
            <person name="Arakawa K."/>
        </authorList>
    </citation>
    <scope>NUCLEOTIDE SEQUENCE [LARGE SCALE GENOMIC DNA]</scope>
</reference>
<evidence type="ECO:0000259" key="3">
    <source>
        <dbReference type="PROSITE" id="PS50003"/>
    </source>
</evidence>
<dbReference type="GO" id="GO:0015629">
    <property type="term" value="C:actin cytoskeleton"/>
    <property type="evidence" value="ECO:0007669"/>
    <property type="project" value="TreeGrafter"/>
</dbReference>
<feature type="region of interest" description="Disordered" evidence="2">
    <location>
        <begin position="105"/>
        <end position="142"/>
    </location>
</feature>
<organism evidence="4 5">
    <name type="scientific">Caerostris darwini</name>
    <dbReference type="NCBI Taxonomy" id="1538125"/>
    <lineage>
        <taxon>Eukaryota</taxon>
        <taxon>Metazoa</taxon>
        <taxon>Ecdysozoa</taxon>
        <taxon>Arthropoda</taxon>
        <taxon>Chelicerata</taxon>
        <taxon>Arachnida</taxon>
        <taxon>Araneae</taxon>
        <taxon>Araneomorphae</taxon>
        <taxon>Entelegynae</taxon>
        <taxon>Araneoidea</taxon>
        <taxon>Araneidae</taxon>
        <taxon>Caerostris</taxon>
    </lineage>
</organism>
<dbReference type="Pfam" id="PF00169">
    <property type="entry name" value="PH"/>
    <property type="match status" value="1"/>
</dbReference>
<feature type="region of interest" description="Disordered" evidence="2">
    <location>
        <begin position="36"/>
        <end position="55"/>
    </location>
</feature>
<dbReference type="PROSITE" id="PS50003">
    <property type="entry name" value="PH_DOMAIN"/>
    <property type="match status" value="1"/>
</dbReference>
<dbReference type="InterPro" id="IPR052223">
    <property type="entry name" value="Actin_Cytoskeleton_Reg"/>
</dbReference>
<feature type="domain" description="PH" evidence="3">
    <location>
        <begin position="302"/>
        <end position="399"/>
    </location>
</feature>
<evidence type="ECO:0000313" key="5">
    <source>
        <dbReference type="Proteomes" id="UP001054837"/>
    </source>
</evidence>
<dbReference type="GO" id="GO:0051015">
    <property type="term" value="F:actin filament binding"/>
    <property type="evidence" value="ECO:0007669"/>
    <property type="project" value="TreeGrafter"/>
</dbReference>
<feature type="compositionally biased region" description="Low complexity" evidence="2">
    <location>
        <begin position="249"/>
        <end position="280"/>
    </location>
</feature>
<dbReference type="SMART" id="SM00233">
    <property type="entry name" value="PH"/>
    <property type="match status" value="1"/>
</dbReference>
<gene>
    <name evidence="4" type="primary">osp</name>
    <name evidence="4" type="ORF">CDAR_112281</name>
</gene>
<feature type="region of interest" description="Disordered" evidence="2">
    <location>
        <begin position="171"/>
        <end position="291"/>
    </location>
</feature>
<dbReference type="InterPro" id="IPR011993">
    <property type="entry name" value="PH-like_dom_sf"/>
</dbReference>
<protein>
    <submittedName>
        <fullName evidence="4">Protein outspread</fullName>
    </submittedName>
</protein>
<feature type="compositionally biased region" description="Polar residues" evidence="2">
    <location>
        <begin position="214"/>
        <end position="223"/>
    </location>
</feature>
<keyword evidence="5" id="KW-1185">Reference proteome</keyword>
<feature type="region of interest" description="Disordered" evidence="2">
    <location>
        <begin position="756"/>
        <end position="785"/>
    </location>
</feature>
<accession>A0AAV4THR7</accession>
<feature type="non-terminal residue" evidence="4">
    <location>
        <position position="1"/>
    </location>
</feature>
<feature type="compositionally biased region" description="Low complexity" evidence="2">
    <location>
        <begin position="192"/>
        <end position="203"/>
    </location>
</feature>
<feature type="compositionally biased region" description="Polar residues" evidence="2">
    <location>
        <begin position="607"/>
        <end position="622"/>
    </location>
</feature>
<feature type="compositionally biased region" description="Low complexity" evidence="2">
    <location>
        <begin position="757"/>
        <end position="775"/>
    </location>
</feature>
<feature type="compositionally biased region" description="Basic and acidic residues" evidence="2">
    <location>
        <begin position="111"/>
        <end position="126"/>
    </location>
</feature>
<feature type="compositionally biased region" description="Basic and acidic residues" evidence="2">
    <location>
        <begin position="581"/>
        <end position="597"/>
    </location>
</feature>
<dbReference type="Proteomes" id="UP001054837">
    <property type="component" value="Unassembled WGS sequence"/>
</dbReference>
<feature type="region of interest" description="Disordered" evidence="2">
    <location>
        <begin position="581"/>
        <end position="622"/>
    </location>
</feature>
<feature type="compositionally biased region" description="Acidic residues" evidence="2">
    <location>
        <begin position="36"/>
        <end position="51"/>
    </location>
</feature>
<dbReference type="PANTHER" id="PTHR17271">
    <property type="entry name" value="PLECKSTRIN HOMOLOGY PH DOMAIN-CONTAINING PROTEIN"/>
    <property type="match status" value="1"/>
</dbReference>
<name>A0AAV4THR7_9ARAC</name>
<dbReference type="PANTHER" id="PTHR17271:SF1">
    <property type="entry name" value="PROTEIN OUTSPREAD"/>
    <property type="match status" value="1"/>
</dbReference>
<dbReference type="SUPFAM" id="SSF50729">
    <property type="entry name" value="PH domain-like"/>
    <property type="match status" value="1"/>
</dbReference>
<feature type="region of interest" description="Disordered" evidence="2">
    <location>
        <begin position="444"/>
        <end position="486"/>
    </location>
</feature>
<keyword evidence="1" id="KW-0175">Coiled coil</keyword>